<feature type="transmembrane region" description="Helical" evidence="7">
    <location>
        <begin position="648"/>
        <end position="672"/>
    </location>
</feature>
<dbReference type="InterPro" id="IPR020846">
    <property type="entry name" value="MFS_dom"/>
</dbReference>
<feature type="domain" description="Major facilitator superfamily (MFS) profile" evidence="8">
    <location>
        <begin position="737"/>
        <end position="930"/>
    </location>
</feature>
<reference evidence="12" key="1">
    <citation type="submission" date="2017-02" db="UniProtKB">
        <authorList>
            <consortium name="WormBaseParasite"/>
        </authorList>
    </citation>
    <scope>IDENTIFICATION</scope>
</reference>
<feature type="compositionally biased region" description="Low complexity" evidence="6">
    <location>
        <begin position="93"/>
        <end position="107"/>
    </location>
</feature>
<sequence>PIIPEHLLRLSHPNVSDFLFHKDVGSEEKRYKREDYDSYPLSWDDNSWEIPFDDQNTDIDWSNSPLNPIKQLTTKKILRQKGSNQRKNKYTKSTSTITTTPTPTPISDSEKKEATEQTRHDTLTEENVQVGLMFGSKALVQLIVNPWIGPLTNRIGYTIPMFTGFCIMFLSTLLFAFGNSFGVLWLARALQGVGSACTSTSGMGMLAQAYPDDAERGSAMGIALGGLALGVLIGPPYGGILYQYSGKELPFLLLAFVALFDGSLQFLILQPHVDRGEPEGKALKQLISDPYIVIAAEPSLPLWMMDSWHASSFERGAAFLPASVSYLLGTNIFGPLAHKIGRWLSGFIGLIIIGICLIMIPLARDVYGLIAPNFFMGFSIGMIDASMFPLMGHLVDLRHVGVYGSIYAIADAAFCFAFALGPFFSGPLVRIFGFATMLRIIAVINFVYAPFMYLLKNPPATNIIQEQMTTKFIEILRKYKNNRKILLLIVYIALFLDNMLLTTVIPVIPKYLLHISHSNISDIFLSEKLSLYSEMKEKHSLDDSVEILLNNSNEGIQMNQKKKIFYRPIINKSQEIINEQLQEWHEIFVEANSKMGFMFGSKALVQILVNPLIGPLTNRIGYTVPMFTGFCIMFLSTLIFTFGESIVILWFARALQGVGSACTSISGMGMLAQAYPDDAERGSAMGIALGGLALGVLVGPPYGGLLYQLSGKKLPFLLLALLALIDGKLNLSKSPNPLAVRWKKIFICAITIGNLGIAMLEATLPLWMMYSWRANSFEQGAAFLPTSISYLLGTNIFGPLAYKIGRWLSSFIGLAITGICLIVIPSVSNIFELIAPNSLIGLSIGMIDASMFPLMGYLVDIRHIGVYGSIYAIADTAVCFAYILGPFSSGPLLRLFEFSTMLYIFAAIYFIYAPLMFLLRNPTSSMNALL</sequence>
<feature type="transmembrane region" description="Helical" evidence="7">
    <location>
        <begin position="155"/>
        <end position="177"/>
    </location>
</feature>
<organism evidence="10 12">
    <name type="scientific">Dracunculus medinensis</name>
    <name type="common">Guinea worm</name>
    <dbReference type="NCBI Taxonomy" id="318479"/>
    <lineage>
        <taxon>Eukaryota</taxon>
        <taxon>Metazoa</taxon>
        <taxon>Ecdysozoa</taxon>
        <taxon>Nematoda</taxon>
        <taxon>Chromadorea</taxon>
        <taxon>Rhabditida</taxon>
        <taxon>Spirurina</taxon>
        <taxon>Dracunculoidea</taxon>
        <taxon>Dracunculidae</taxon>
        <taxon>Dracunculus</taxon>
    </lineage>
</organism>
<gene>
    <name evidence="9" type="ORF">DME_LOCUS3753</name>
</gene>
<feature type="transmembrane region" description="Helical" evidence="7">
    <location>
        <begin position="866"/>
        <end position="888"/>
    </location>
</feature>
<keyword evidence="3 7" id="KW-0812">Transmembrane</keyword>
<dbReference type="GO" id="GO:0043195">
    <property type="term" value="C:terminal bouton"/>
    <property type="evidence" value="ECO:0007669"/>
    <property type="project" value="TreeGrafter"/>
</dbReference>
<dbReference type="SUPFAM" id="SSF103473">
    <property type="entry name" value="MFS general substrate transporter"/>
    <property type="match status" value="2"/>
</dbReference>
<feature type="transmembrane region" description="Helical" evidence="7">
    <location>
        <begin position="684"/>
        <end position="702"/>
    </location>
</feature>
<dbReference type="PANTHER" id="PTHR23506">
    <property type="entry name" value="GH10249P"/>
    <property type="match status" value="1"/>
</dbReference>
<evidence type="ECO:0000256" key="5">
    <source>
        <dbReference type="ARBA" id="ARBA00023136"/>
    </source>
</evidence>
<evidence type="ECO:0000313" key="10">
    <source>
        <dbReference type="Proteomes" id="UP000038040"/>
    </source>
</evidence>
<name>A0A0N4UQG5_DRAME</name>
<evidence type="ECO:0000256" key="6">
    <source>
        <dbReference type="SAM" id="MobiDB-lite"/>
    </source>
</evidence>
<evidence type="ECO:0000256" key="3">
    <source>
        <dbReference type="ARBA" id="ARBA00022692"/>
    </source>
</evidence>
<dbReference type="InterPro" id="IPR036259">
    <property type="entry name" value="MFS_trans_sf"/>
</dbReference>
<dbReference type="STRING" id="318479.A0A0N4UQG5"/>
<feature type="transmembrane region" description="Helical" evidence="7">
    <location>
        <begin position="620"/>
        <end position="642"/>
    </location>
</feature>
<dbReference type="OrthoDB" id="5086884at2759"/>
<dbReference type="Gene3D" id="1.20.1250.20">
    <property type="entry name" value="MFS general substrate transporter like domains"/>
    <property type="match status" value="4"/>
</dbReference>
<accession>A0A0N4UQG5</accession>
<protein>
    <submittedName>
        <fullName evidence="12">MFS domain-containing protein</fullName>
    </submittedName>
</protein>
<dbReference type="InterPro" id="IPR050930">
    <property type="entry name" value="MFS_Vesicular_Transporter"/>
</dbReference>
<evidence type="ECO:0000259" key="8">
    <source>
        <dbReference type="PROSITE" id="PS50850"/>
    </source>
</evidence>
<comment type="subcellular location">
    <subcellularLocation>
        <location evidence="1">Membrane</location>
        <topology evidence="1">Multi-pass membrane protein</topology>
    </subcellularLocation>
</comment>
<evidence type="ECO:0000256" key="4">
    <source>
        <dbReference type="ARBA" id="ARBA00022989"/>
    </source>
</evidence>
<evidence type="ECO:0000313" key="9">
    <source>
        <dbReference type="EMBL" id="VDN53780.1"/>
    </source>
</evidence>
<dbReference type="GO" id="GO:0015842">
    <property type="term" value="P:aminergic neurotransmitter loading into synaptic vesicle"/>
    <property type="evidence" value="ECO:0007669"/>
    <property type="project" value="TreeGrafter"/>
</dbReference>
<dbReference type="FunFam" id="1.20.1250.20:FF:000145">
    <property type="entry name" value="Chromaffin granule amine transporter"/>
    <property type="match status" value="1"/>
</dbReference>
<keyword evidence="11" id="KW-1185">Reference proteome</keyword>
<feature type="compositionally biased region" description="Basic and acidic residues" evidence="6">
    <location>
        <begin position="108"/>
        <end position="120"/>
    </location>
</feature>
<feature type="transmembrane region" description="Helical" evidence="7">
    <location>
        <begin position="485"/>
        <end position="508"/>
    </location>
</feature>
<feature type="transmembrane region" description="Helical" evidence="7">
    <location>
        <begin position="249"/>
        <end position="269"/>
    </location>
</feature>
<keyword evidence="5 7" id="KW-0472">Membrane</keyword>
<feature type="region of interest" description="Disordered" evidence="6">
    <location>
        <begin position="78"/>
        <end position="120"/>
    </location>
</feature>
<feature type="domain" description="Major facilitator superfamily (MFS) profile" evidence="8">
    <location>
        <begin position="251"/>
        <end position="738"/>
    </location>
</feature>
<dbReference type="Proteomes" id="UP000274756">
    <property type="component" value="Unassembled WGS sequence"/>
</dbReference>
<feature type="transmembrane region" description="Helical" evidence="7">
    <location>
        <begin position="745"/>
        <end position="770"/>
    </location>
</feature>
<dbReference type="GO" id="GO:0030672">
    <property type="term" value="C:synaptic vesicle membrane"/>
    <property type="evidence" value="ECO:0007669"/>
    <property type="project" value="TreeGrafter"/>
</dbReference>
<dbReference type="WBParaSite" id="DME_0001025201-mRNA-1">
    <property type="protein sequence ID" value="DME_0001025201-mRNA-1"/>
    <property type="gene ID" value="DME_0001025201"/>
</dbReference>
<evidence type="ECO:0000313" key="11">
    <source>
        <dbReference type="Proteomes" id="UP000274756"/>
    </source>
</evidence>
<dbReference type="AlphaFoldDB" id="A0A0N4UQG5"/>
<evidence type="ECO:0000256" key="1">
    <source>
        <dbReference type="ARBA" id="ARBA00004141"/>
    </source>
</evidence>
<dbReference type="EMBL" id="UYYG01000179">
    <property type="protein sequence ID" value="VDN53780.1"/>
    <property type="molecule type" value="Genomic_DNA"/>
</dbReference>
<feature type="transmembrane region" description="Helical" evidence="7">
    <location>
        <begin position="343"/>
        <end position="363"/>
    </location>
</feature>
<feature type="compositionally biased region" description="Basic residues" evidence="6">
    <location>
        <begin position="78"/>
        <end position="90"/>
    </location>
</feature>
<feature type="transmembrane region" description="Helical" evidence="7">
    <location>
        <begin position="900"/>
        <end position="919"/>
    </location>
</feature>
<feature type="transmembrane region" description="Helical" evidence="7">
    <location>
        <begin position="782"/>
        <end position="800"/>
    </location>
</feature>
<dbReference type="InterPro" id="IPR011701">
    <property type="entry name" value="MFS"/>
</dbReference>
<feature type="transmembrane region" description="Helical" evidence="7">
    <location>
        <begin position="402"/>
        <end position="425"/>
    </location>
</feature>
<feature type="transmembrane region" description="Helical" evidence="7">
    <location>
        <begin position="219"/>
        <end position="237"/>
    </location>
</feature>
<keyword evidence="4 7" id="KW-1133">Transmembrane helix</keyword>
<reference evidence="9 11" key="2">
    <citation type="submission" date="2018-11" db="EMBL/GenBank/DDBJ databases">
        <authorList>
            <consortium name="Pathogen Informatics"/>
        </authorList>
    </citation>
    <scope>NUCLEOTIDE SEQUENCE [LARGE SCALE GENOMIC DNA]</scope>
</reference>
<dbReference type="CDD" id="cd17384">
    <property type="entry name" value="MFS_SLC18A1_2_VAT1_2"/>
    <property type="match status" value="2"/>
</dbReference>
<dbReference type="Pfam" id="PF07690">
    <property type="entry name" value="MFS_1"/>
    <property type="match status" value="3"/>
</dbReference>
<keyword evidence="2" id="KW-0813">Transport</keyword>
<dbReference type="GO" id="GO:0005335">
    <property type="term" value="F:serotonin:sodium:chloride symporter activity"/>
    <property type="evidence" value="ECO:0007669"/>
    <property type="project" value="TreeGrafter"/>
</dbReference>
<feature type="transmembrane region" description="Helical" evidence="7">
    <location>
        <begin position="807"/>
        <end position="827"/>
    </location>
</feature>
<proteinExistence type="predicted"/>
<feature type="transmembrane region" description="Helical" evidence="7">
    <location>
        <begin position="431"/>
        <end position="455"/>
    </location>
</feature>
<dbReference type="PROSITE" id="PS50850">
    <property type="entry name" value="MFS"/>
    <property type="match status" value="2"/>
</dbReference>
<evidence type="ECO:0000256" key="7">
    <source>
        <dbReference type="SAM" id="Phobius"/>
    </source>
</evidence>
<feature type="transmembrane region" description="Helical" evidence="7">
    <location>
        <begin position="369"/>
        <end position="390"/>
    </location>
</feature>
<dbReference type="PANTHER" id="PTHR23506:SF23">
    <property type="entry name" value="GH10249P"/>
    <property type="match status" value="1"/>
</dbReference>
<feature type="transmembrane region" description="Helical" evidence="7">
    <location>
        <begin position="839"/>
        <end position="859"/>
    </location>
</feature>
<dbReference type="Proteomes" id="UP000038040">
    <property type="component" value="Unplaced"/>
</dbReference>
<evidence type="ECO:0000313" key="12">
    <source>
        <dbReference type="WBParaSite" id="DME_0001025201-mRNA-1"/>
    </source>
</evidence>
<feature type="transmembrane region" description="Helical" evidence="7">
    <location>
        <begin position="183"/>
        <end position="207"/>
    </location>
</feature>
<evidence type="ECO:0000256" key="2">
    <source>
        <dbReference type="ARBA" id="ARBA00022448"/>
    </source>
</evidence>
<dbReference type="FunFam" id="1.20.1250.20:FF:000793">
    <property type="entry name" value="GG12415"/>
    <property type="match status" value="1"/>
</dbReference>